<keyword evidence="2" id="KW-0812">Transmembrane</keyword>
<comment type="caution">
    <text evidence="3">The sequence shown here is derived from an EMBL/GenBank/DDBJ whole genome shotgun (WGS) entry which is preliminary data.</text>
</comment>
<keyword evidence="2" id="KW-1133">Transmembrane helix</keyword>
<feature type="region of interest" description="Disordered" evidence="1">
    <location>
        <begin position="280"/>
        <end position="303"/>
    </location>
</feature>
<keyword evidence="2" id="KW-0472">Membrane</keyword>
<feature type="transmembrane region" description="Helical" evidence="2">
    <location>
        <begin position="204"/>
        <end position="226"/>
    </location>
</feature>
<dbReference type="EMBL" id="ASGP02000001">
    <property type="protein sequence ID" value="KAH9528129.1"/>
    <property type="molecule type" value="Genomic_DNA"/>
</dbReference>
<name>A0A922LA46_DERFA</name>
<evidence type="ECO:0000256" key="2">
    <source>
        <dbReference type="SAM" id="Phobius"/>
    </source>
</evidence>
<evidence type="ECO:0000313" key="4">
    <source>
        <dbReference type="Proteomes" id="UP000790347"/>
    </source>
</evidence>
<feature type="compositionally biased region" description="Acidic residues" evidence="1">
    <location>
        <begin position="283"/>
        <end position="294"/>
    </location>
</feature>
<dbReference type="AlphaFoldDB" id="A0A922LA46"/>
<organism evidence="3 4">
    <name type="scientific">Dermatophagoides farinae</name>
    <name type="common">American house dust mite</name>
    <dbReference type="NCBI Taxonomy" id="6954"/>
    <lineage>
        <taxon>Eukaryota</taxon>
        <taxon>Metazoa</taxon>
        <taxon>Ecdysozoa</taxon>
        <taxon>Arthropoda</taxon>
        <taxon>Chelicerata</taxon>
        <taxon>Arachnida</taxon>
        <taxon>Acari</taxon>
        <taxon>Acariformes</taxon>
        <taxon>Sarcoptiformes</taxon>
        <taxon>Astigmata</taxon>
        <taxon>Psoroptidia</taxon>
        <taxon>Analgoidea</taxon>
        <taxon>Pyroglyphidae</taxon>
        <taxon>Dermatophagoidinae</taxon>
        <taxon>Dermatophagoides</taxon>
    </lineage>
</organism>
<feature type="region of interest" description="Disordered" evidence="1">
    <location>
        <begin position="82"/>
        <end position="101"/>
    </location>
</feature>
<evidence type="ECO:0000313" key="3">
    <source>
        <dbReference type="EMBL" id="KAH9528129.1"/>
    </source>
</evidence>
<feature type="transmembrane region" description="Helical" evidence="2">
    <location>
        <begin position="126"/>
        <end position="154"/>
    </location>
</feature>
<reference evidence="3" key="2">
    <citation type="journal article" date="2022" name="Res Sq">
        <title>Comparative Genomics Reveals Insights into the Divergent Evolution of Astigmatic Mites and Household Pest Adaptations.</title>
        <authorList>
            <person name="Xiong Q."/>
            <person name="Wan A.T.-Y."/>
            <person name="Liu X.-Y."/>
            <person name="Fung C.S.-H."/>
            <person name="Xiao X."/>
            <person name="Malainual N."/>
            <person name="Hou J."/>
            <person name="Wang L."/>
            <person name="Wang M."/>
            <person name="Yang K."/>
            <person name="Cui Y."/>
            <person name="Leung E."/>
            <person name="Nong W."/>
            <person name="Shin S.-K."/>
            <person name="Au S."/>
            <person name="Jeong K.Y."/>
            <person name="Chew F.T."/>
            <person name="Hui J."/>
            <person name="Leung T.F."/>
            <person name="Tungtrongchitr A."/>
            <person name="Zhong N."/>
            <person name="Liu Z."/>
            <person name="Tsui S."/>
        </authorList>
    </citation>
    <scope>NUCLEOTIDE SEQUENCE</scope>
    <source>
        <strain evidence="3">Derf</strain>
        <tissue evidence="3">Whole organism</tissue>
    </source>
</reference>
<protein>
    <submittedName>
        <fullName evidence="3">Uncharacterized protein</fullName>
    </submittedName>
</protein>
<gene>
    <name evidence="3" type="ORF">DERF_002099</name>
</gene>
<proteinExistence type="predicted"/>
<dbReference type="Proteomes" id="UP000790347">
    <property type="component" value="Unassembled WGS sequence"/>
</dbReference>
<keyword evidence="4" id="KW-1185">Reference proteome</keyword>
<reference evidence="3" key="1">
    <citation type="submission" date="2013-05" db="EMBL/GenBank/DDBJ databases">
        <authorList>
            <person name="Yim A.K.Y."/>
            <person name="Chan T.F."/>
            <person name="Ji K.M."/>
            <person name="Liu X.Y."/>
            <person name="Zhou J.W."/>
            <person name="Li R.Q."/>
            <person name="Yang K.Y."/>
            <person name="Li J."/>
            <person name="Li M."/>
            <person name="Law P.T.W."/>
            <person name="Wu Y.L."/>
            <person name="Cai Z.L."/>
            <person name="Qin H."/>
            <person name="Bao Y."/>
            <person name="Leung R.K.K."/>
            <person name="Ng P.K.S."/>
            <person name="Zou J."/>
            <person name="Zhong X.J."/>
            <person name="Ran P.X."/>
            <person name="Zhong N.S."/>
            <person name="Liu Z.G."/>
            <person name="Tsui S.K.W."/>
        </authorList>
    </citation>
    <scope>NUCLEOTIDE SEQUENCE</scope>
    <source>
        <strain evidence="3">Derf</strain>
        <tissue evidence="3">Whole organism</tissue>
    </source>
</reference>
<evidence type="ECO:0000256" key="1">
    <source>
        <dbReference type="SAM" id="MobiDB-lite"/>
    </source>
</evidence>
<sequence length="303" mass="35612">MLFHDQYHIAVIIMKQEAKTVTIRLKYSLWTLPSTLSMSLFFRNNKVPYRQPIKDHGIIDAYIRYQHHQQYRDQKIAKKMKKNLSGDQMKQQQQQQEHRQITKNVKESNKVLFSVHFDRSLLTRRLLNVVVVIVIILSSFLPNVIFVIVVLAFFTMIMSGLLSLLTTTKHHKQQQQQNDYFQHIQYLNHCDGDTSIMSKWNLDVSIMMCMIVIFLIINNLTSLAFAQFINGAHRRFYNHHLHRDDNNNGHFRSLISSSSSSSFNPLNSDYMYDLFPQNNDQSDNIDEDDDDQTGNEEKSLIIL</sequence>
<accession>A0A922LA46</accession>